<reference evidence="1" key="1">
    <citation type="submission" date="2010-08" db="EMBL/GenBank/DDBJ databases">
        <authorList>
            <person name="Muzny D."/>
            <person name="Qin X."/>
            <person name="Deng J."/>
            <person name="Jiang H."/>
            <person name="Liu Y."/>
            <person name="Qu J."/>
            <person name="Song X.-Z."/>
            <person name="Zhang L."/>
            <person name="Thornton R."/>
            <person name="Coyle M."/>
            <person name="Francisco L."/>
            <person name="Jackson L."/>
            <person name="Javaid M."/>
            <person name="Korchina V."/>
            <person name="Kovar C."/>
            <person name="Mata R."/>
            <person name="Mathew T."/>
            <person name="Ngo R."/>
            <person name="Nguyen L."/>
            <person name="Nguyen N."/>
            <person name="Okwuonu G."/>
            <person name="Ongeri F."/>
            <person name="Pham C."/>
            <person name="Simmons D."/>
            <person name="Wilczek-Boney K."/>
            <person name="Hale W."/>
            <person name="Jakkamsetti A."/>
            <person name="Pham P."/>
            <person name="Ruth R."/>
            <person name="San Lucas F."/>
            <person name="Warren J."/>
            <person name="Zhang J."/>
            <person name="Zhao Z."/>
            <person name="Zhou C."/>
            <person name="Zhu D."/>
            <person name="Lee S."/>
            <person name="Bess C."/>
            <person name="Blankenburg K."/>
            <person name="Forbes L."/>
            <person name="Fu Q."/>
            <person name="Gubbala S."/>
            <person name="Hirani K."/>
            <person name="Jayaseelan J.C."/>
            <person name="Lara F."/>
            <person name="Munidasa M."/>
            <person name="Palculict T."/>
            <person name="Patil S."/>
            <person name="Pu L.-L."/>
            <person name="Saada N."/>
            <person name="Tang L."/>
            <person name="Weissenberger G."/>
            <person name="Zhu Y."/>
            <person name="Hemphill L."/>
            <person name="Shang Y."/>
            <person name="Youmans B."/>
            <person name="Ayvaz T."/>
            <person name="Ross M."/>
            <person name="Santibanez J."/>
            <person name="Aqrawi P."/>
            <person name="Gross S."/>
            <person name="Joshi V."/>
            <person name="Fowler G."/>
            <person name="Nazareth L."/>
            <person name="Reid J."/>
            <person name="Worley K."/>
            <person name="Petrosino J."/>
            <person name="Highlander S."/>
            <person name="Gibbs R."/>
        </authorList>
    </citation>
    <scope>NUCLEOTIDE SEQUENCE [LARGE SCALE GENOMIC DNA]</scope>
    <source>
        <strain evidence="1">ATCC 35239</strain>
    </source>
</reference>
<protein>
    <submittedName>
        <fullName evidence="1">Uncharacterized protein</fullName>
    </submittedName>
</protein>
<evidence type="ECO:0000313" key="1">
    <source>
        <dbReference type="EMBL" id="EFM46539.1"/>
    </source>
</evidence>
<accession>E0QPH9</accession>
<proteinExistence type="predicted"/>
<sequence>MAEIHENLGVRLKYIEPHPNFFMNFCHLPLTRWEISTGKSGFGDSGKSRQNPINTWEIARNFK</sequence>
<dbReference type="AlphaFoldDB" id="E0QPH9"/>
<name>E0QPH9_9ACTO</name>
<evidence type="ECO:0000313" key="2">
    <source>
        <dbReference type="Proteomes" id="UP000003045"/>
    </source>
</evidence>
<dbReference type="EMBL" id="AEET01000018">
    <property type="protein sequence ID" value="EFM46539.1"/>
    <property type="molecule type" value="Genomic_DNA"/>
</dbReference>
<dbReference type="HOGENOM" id="CLU_2880934_0_0_11"/>
<organism evidence="1 2">
    <name type="scientific">Mobiluncus mulieris ATCC 35239</name>
    <dbReference type="NCBI Taxonomy" id="871571"/>
    <lineage>
        <taxon>Bacteria</taxon>
        <taxon>Bacillati</taxon>
        <taxon>Actinomycetota</taxon>
        <taxon>Actinomycetes</taxon>
        <taxon>Actinomycetales</taxon>
        <taxon>Actinomycetaceae</taxon>
        <taxon>Mobiluncus</taxon>
    </lineage>
</organism>
<comment type="caution">
    <text evidence="1">The sequence shown here is derived from an EMBL/GenBank/DDBJ whole genome shotgun (WGS) entry which is preliminary data.</text>
</comment>
<gene>
    <name evidence="1" type="ORF">HMPREF0580_0794</name>
</gene>
<dbReference type="Proteomes" id="UP000003045">
    <property type="component" value="Unassembled WGS sequence"/>
</dbReference>
<keyword evidence="2" id="KW-1185">Reference proteome</keyword>